<dbReference type="EMBL" id="CM043792">
    <property type="protein sequence ID" value="KAI4822733.1"/>
    <property type="molecule type" value="Genomic_DNA"/>
</dbReference>
<sequence length="292" mass="33157">MKWLKGKWLDLGSKAGKHVQFKEVYDRNTKIYTYEMSIIKVVDGDAGGYRCEVTSKDKCDICTFEVSVQAVQEEQQDNILESFKRSGDAGEDAGDLDFSALLKKREKKRKEVVVEEVDVPEGHAVEAEENEEEVEPKKSDAFLKKLDTAYSVGKGKRIHLTVELTDPNAPVKWLKNGQEIKPSAKYVFESVGNKRTLTINKCNLSDDAAYECVVGEEKSFTEVFIKEPPITITKLLDDVHTIEGEKVEFEVEVSEEGANVKWMKDGVELNRENCRFKVQVQKGWEEAHFGHK</sequence>
<keyword evidence="2" id="KW-1185">Reference proteome</keyword>
<evidence type="ECO:0000313" key="1">
    <source>
        <dbReference type="EMBL" id="KAI4822733.1"/>
    </source>
</evidence>
<gene>
    <name evidence="1" type="ORF">KUCAC02_008263</name>
</gene>
<name>A0ACB9X9Q2_CHAAC</name>
<accession>A0ACB9X9Q2</accession>
<proteinExistence type="predicted"/>
<reference evidence="1" key="1">
    <citation type="submission" date="2022-05" db="EMBL/GenBank/DDBJ databases">
        <title>Chromosome-level genome of Chaenocephalus aceratus.</title>
        <authorList>
            <person name="Park H."/>
        </authorList>
    </citation>
    <scope>NUCLEOTIDE SEQUENCE</scope>
    <source>
        <strain evidence="1">KU_202001</strain>
    </source>
</reference>
<evidence type="ECO:0000313" key="2">
    <source>
        <dbReference type="Proteomes" id="UP001057452"/>
    </source>
</evidence>
<protein>
    <submittedName>
        <fullName evidence="1">Uncharacterized protein</fullName>
    </submittedName>
</protein>
<comment type="caution">
    <text evidence="1">The sequence shown here is derived from an EMBL/GenBank/DDBJ whole genome shotgun (WGS) entry which is preliminary data.</text>
</comment>
<organism evidence="1 2">
    <name type="scientific">Chaenocephalus aceratus</name>
    <name type="common">Blackfin icefish</name>
    <name type="synonym">Chaenichthys aceratus</name>
    <dbReference type="NCBI Taxonomy" id="36190"/>
    <lineage>
        <taxon>Eukaryota</taxon>
        <taxon>Metazoa</taxon>
        <taxon>Chordata</taxon>
        <taxon>Craniata</taxon>
        <taxon>Vertebrata</taxon>
        <taxon>Euteleostomi</taxon>
        <taxon>Actinopterygii</taxon>
        <taxon>Neopterygii</taxon>
        <taxon>Teleostei</taxon>
        <taxon>Neoteleostei</taxon>
        <taxon>Acanthomorphata</taxon>
        <taxon>Eupercaria</taxon>
        <taxon>Perciformes</taxon>
        <taxon>Notothenioidei</taxon>
        <taxon>Channichthyidae</taxon>
        <taxon>Chaenocephalus</taxon>
    </lineage>
</organism>
<dbReference type="Proteomes" id="UP001057452">
    <property type="component" value="Chromosome 8"/>
</dbReference>